<dbReference type="Proteomes" id="UP000054877">
    <property type="component" value="Unassembled WGS sequence"/>
</dbReference>
<reference evidence="2 3" key="1">
    <citation type="submission" date="2015-11" db="EMBL/GenBank/DDBJ databases">
        <title>Genomic analysis of 38 Legionella species identifies large and diverse effector repertoires.</title>
        <authorList>
            <person name="Burstein D."/>
            <person name="Amaro F."/>
            <person name="Zusman T."/>
            <person name="Lifshitz Z."/>
            <person name="Cohen O."/>
            <person name="Gilbert J.A."/>
            <person name="Pupko T."/>
            <person name="Shuman H.A."/>
            <person name="Segal G."/>
        </authorList>
    </citation>
    <scope>NUCLEOTIDE SEQUENCE [LARGE SCALE GENOMIC DNA]</scope>
    <source>
        <strain evidence="2 3">Mt.St.Helens-9</strain>
    </source>
</reference>
<dbReference type="EMBL" id="LNYX01000031">
    <property type="protein sequence ID" value="KTD61839.1"/>
    <property type="molecule type" value="Genomic_DNA"/>
</dbReference>
<evidence type="ECO:0000313" key="2">
    <source>
        <dbReference type="EMBL" id="KTD61839.1"/>
    </source>
</evidence>
<feature type="chain" id="PRO_5006918168" evidence="1">
    <location>
        <begin position="24"/>
        <end position="527"/>
    </location>
</feature>
<dbReference type="OrthoDB" id="8908077at2"/>
<accession>A0A0W0YYW4</accession>
<keyword evidence="1" id="KW-0732">Signal</keyword>
<organism evidence="2 3">
    <name type="scientific">Legionella spiritensis</name>
    <dbReference type="NCBI Taxonomy" id="452"/>
    <lineage>
        <taxon>Bacteria</taxon>
        <taxon>Pseudomonadati</taxon>
        <taxon>Pseudomonadota</taxon>
        <taxon>Gammaproteobacteria</taxon>
        <taxon>Legionellales</taxon>
        <taxon>Legionellaceae</taxon>
        <taxon>Legionella</taxon>
    </lineage>
</organism>
<name>A0A0W0YYW4_LEGSP</name>
<feature type="signal peptide" evidence="1">
    <location>
        <begin position="1"/>
        <end position="23"/>
    </location>
</feature>
<evidence type="ECO:0000256" key="1">
    <source>
        <dbReference type="SAM" id="SignalP"/>
    </source>
</evidence>
<proteinExistence type="predicted"/>
<gene>
    <name evidence="2" type="ORF">Lspi_2469</name>
</gene>
<sequence>MKRNLLIILSCCSGLYLSASLSAATSVFSITPVVLPPAVVVSGQTATAVYQVKNNTPFPLNNNGVIQLPNGVQQITSGGAGICQSPFNLGAQESCTLQFEINADNMTGSIKGGPTICNTINHPVYCATPAQQWDIEKRTIEPQTIIFMRHAEKPLPPASGKGQLTCQGLNRALALPQVLNNKFGKPDYIFAPNTAGSIGDGGDAPYSYVRPLATIEPTAIQYGMPVDTALNFDDDDSLAAELISSPYHTSRIFVAWEHNNIVAITRKIMTLLGANPNVIPTWAQNDFDSLYVLTIVWYDGNAAVSFSHQYENLSSGLSTTCPGSAPLAFKKSREKPPAADRNIANETEIIYFIPAAEPQASAQLSCQGLNRALGLINTLDAAALGDSIYAFFAPAPALNRFVMGSQLYDYLSGMMTLEPAAIAQDHPLYTLFGYEDNLSMATFLLSSQFFADRTLAVAWEPGQLPDLAKRVYEAAGGNPNDIPSPIPNVDTMYKITITRNDGTLVSVNYDAVQENLSPSNVCPLPIS</sequence>
<comment type="caution">
    <text evidence="2">The sequence shown here is derived from an EMBL/GenBank/DDBJ whole genome shotgun (WGS) entry which is preliminary data.</text>
</comment>
<dbReference type="STRING" id="452.Lspi_2469"/>
<dbReference type="PATRIC" id="fig|452.5.peg.2724"/>
<dbReference type="AlphaFoldDB" id="A0A0W0YYW4"/>
<evidence type="ECO:0000313" key="3">
    <source>
        <dbReference type="Proteomes" id="UP000054877"/>
    </source>
</evidence>
<keyword evidence="3" id="KW-1185">Reference proteome</keyword>
<protein>
    <submittedName>
        <fullName evidence="2">NHL repeat protein</fullName>
    </submittedName>
</protein>
<dbReference type="RefSeq" id="WP_058484359.1">
    <property type="nucleotide sequence ID" value="NZ_CAAAII010000011.1"/>
</dbReference>